<evidence type="ECO:0000313" key="3">
    <source>
        <dbReference type="Proteomes" id="UP000243686"/>
    </source>
</evidence>
<protein>
    <submittedName>
        <fullName evidence="2">Uncharacterized protein</fullName>
    </submittedName>
</protein>
<dbReference type="EMBL" id="KV902988">
    <property type="protein sequence ID" value="OON15698.1"/>
    <property type="molecule type" value="Genomic_DNA"/>
</dbReference>
<organism evidence="2 3">
    <name type="scientific">Opisthorchis viverrini</name>
    <name type="common">Southeast Asian liver fluke</name>
    <dbReference type="NCBI Taxonomy" id="6198"/>
    <lineage>
        <taxon>Eukaryota</taxon>
        <taxon>Metazoa</taxon>
        <taxon>Spiralia</taxon>
        <taxon>Lophotrochozoa</taxon>
        <taxon>Platyhelminthes</taxon>
        <taxon>Trematoda</taxon>
        <taxon>Digenea</taxon>
        <taxon>Opisthorchiida</taxon>
        <taxon>Opisthorchiata</taxon>
        <taxon>Opisthorchiidae</taxon>
        <taxon>Opisthorchis</taxon>
    </lineage>
</organism>
<accession>A0A1S8WMH7</accession>
<dbReference type="AlphaFoldDB" id="A0A1S8WMH7"/>
<feature type="signal peptide" evidence="1">
    <location>
        <begin position="1"/>
        <end position="20"/>
    </location>
</feature>
<sequence length="191" mass="21502">MPGLFASVFFFLSGVPLILCVTCATTLNCSTPDFNVTRAKLPHSETTERITNSSTSEEHIELSSTERRRLWAQNKRFFRSVKPQEIYDSIAHPLLSDPLFDPSILTIDAARVIQSSACTPQERQDRIQCFDVLPQDQYSVPLGNTVNMQCVVLNQHGKVQWRAKKILLVHMVASHSYLKGDGFIAKPHDNS</sequence>
<reference evidence="2 3" key="1">
    <citation type="submission" date="2015-03" db="EMBL/GenBank/DDBJ databases">
        <title>Draft genome of the nematode, Opisthorchis viverrini.</title>
        <authorList>
            <person name="Mitreva M."/>
        </authorList>
    </citation>
    <scope>NUCLEOTIDE SEQUENCE [LARGE SCALE GENOMIC DNA]</scope>
    <source>
        <strain evidence="2">Khon Kaen</strain>
    </source>
</reference>
<keyword evidence="1" id="KW-0732">Signal</keyword>
<name>A0A1S8WMH7_OPIVI</name>
<dbReference type="Proteomes" id="UP000243686">
    <property type="component" value="Unassembled WGS sequence"/>
</dbReference>
<evidence type="ECO:0000256" key="1">
    <source>
        <dbReference type="SAM" id="SignalP"/>
    </source>
</evidence>
<keyword evidence="3" id="KW-1185">Reference proteome</keyword>
<evidence type="ECO:0000313" key="2">
    <source>
        <dbReference type="EMBL" id="OON15698.1"/>
    </source>
</evidence>
<gene>
    <name evidence="2" type="ORF">X801_08496</name>
</gene>
<proteinExistence type="predicted"/>
<feature type="chain" id="PRO_5012368346" evidence="1">
    <location>
        <begin position="21"/>
        <end position="191"/>
    </location>
</feature>